<dbReference type="STRING" id="1470434.AZF00_09705"/>
<protein>
    <submittedName>
        <fullName evidence="1">Transporting ATPase</fullName>
    </submittedName>
</protein>
<proteinExistence type="predicted"/>
<dbReference type="KEGG" id="zal:AZF00_09705"/>
<accession>A0A127M5T4</accession>
<evidence type="ECO:0000313" key="2">
    <source>
        <dbReference type="Proteomes" id="UP000074119"/>
    </source>
</evidence>
<gene>
    <name evidence="1" type="ORF">AZF00_09705</name>
</gene>
<dbReference type="Proteomes" id="UP000074119">
    <property type="component" value="Chromosome"/>
</dbReference>
<dbReference type="AlphaFoldDB" id="A0A127M5T4"/>
<dbReference type="EMBL" id="CP014544">
    <property type="protein sequence ID" value="AMO68556.1"/>
    <property type="molecule type" value="Genomic_DNA"/>
</dbReference>
<dbReference type="Pfam" id="PF04315">
    <property type="entry name" value="EpmC"/>
    <property type="match status" value="1"/>
</dbReference>
<evidence type="ECO:0000313" key="1">
    <source>
        <dbReference type="EMBL" id="AMO68556.1"/>
    </source>
</evidence>
<reference evidence="1 2" key="1">
    <citation type="submission" date="2015-12" db="EMBL/GenBank/DDBJ databases">
        <authorList>
            <person name="Shamseldin A."/>
            <person name="Moawad H."/>
            <person name="Abd El-Rahim W.M."/>
            <person name="Sadowsky M.J."/>
        </authorList>
    </citation>
    <scope>NUCLEOTIDE SEQUENCE [LARGE SCALE GENOMIC DNA]</scope>
    <source>
        <strain evidence="1 2">SM2</strain>
    </source>
</reference>
<dbReference type="InterPro" id="IPR007411">
    <property type="entry name" value="EpmC"/>
</dbReference>
<dbReference type="RefSeq" id="WP_062383674.1">
    <property type="nucleotide sequence ID" value="NZ_CP014544.1"/>
</dbReference>
<name>A0A127M5T4_9GAMM</name>
<sequence length="187" mass="20948">MRESLGADVGLGSERICEIFATCFATSYKTVLVGGGEEPFYQPATESDGHHKIVYRADYAASALHEVAHWCIAGEARRRLPDYGYWYEPDGRNSETQRIFESVEARPQALECLFSLAAGRQFRVSIDNLGGDSFDPFPFQLAVWQQVQCYLRRGLPGRGEQFRWALARASGSETDLATINIPLEYIA</sequence>
<organism evidence="1 2">
    <name type="scientific">Zhongshania aliphaticivorans</name>
    <dbReference type="NCBI Taxonomy" id="1470434"/>
    <lineage>
        <taxon>Bacteria</taxon>
        <taxon>Pseudomonadati</taxon>
        <taxon>Pseudomonadota</taxon>
        <taxon>Gammaproteobacteria</taxon>
        <taxon>Cellvibrionales</taxon>
        <taxon>Spongiibacteraceae</taxon>
        <taxon>Zhongshania</taxon>
    </lineage>
</organism>